<name>A0AAV4I1J0_9GAST</name>
<sequence length="83" mass="8817">MEAADVQAVLVGSLKDTVMYSRKFVAVLCVVAIATTTTMACSTPLSSDQFRQLYCNSDTVFRGLQVGGSSGLGLDQHGREVTL</sequence>
<protein>
    <submittedName>
        <fullName evidence="2">Uncharacterized protein</fullName>
    </submittedName>
</protein>
<accession>A0AAV4I1J0</accession>
<keyword evidence="1" id="KW-0472">Membrane</keyword>
<organism evidence="2 3">
    <name type="scientific">Elysia marginata</name>
    <dbReference type="NCBI Taxonomy" id="1093978"/>
    <lineage>
        <taxon>Eukaryota</taxon>
        <taxon>Metazoa</taxon>
        <taxon>Spiralia</taxon>
        <taxon>Lophotrochozoa</taxon>
        <taxon>Mollusca</taxon>
        <taxon>Gastropoda</taxon>
        <taxon>Heterobranchia</taxon>
        <taxon>Euthyneura</taxon>
        <taxon>Panpulmonata</taxon>
        <taxon>Sacoglossa</taxon>
        <taxon>Placobranchoidea</taxon>
        <taxon>Plakobranchidae</taxon>
        <taxon>Elysia</taxon>
    </lineage>
</organism>
<dbReference type="AlphaFoldDB" id="A0AAV4I1J0"/>
<evidence type="ECO:0000313" key="2">
    <source>
        <dbReference type="EMBL" id="GFS02994.1"/>
    </source>
</evidence>
<gene>
    <name evidence="2" type="ORF">ElyMa_002878000</name>
</gene>
<keyword evidence="3" id="KW-1185">Reference proteome</keyword>
<reference evidence="2 3" key="1">
    <citation type="journal article" date="2021" name="Elife">
        <title>Chloroplast acquisition without the gene transfer in kleptoplastic sea slugs, Plakobranchus ocellatus.</title>
        <authorList>
            <person name="Maeda T."/>
            <person name="Takahashi S."/>
            <person name="Yoshida T."/>
            <person name="Shimamura S."/>
            <person name="Takaki Y."/>
            <person name="Nagai Y."/>
            <person name="Toyoda A."/>
            <person name="Suzuki Y."/>
            <person name="Arimoto A."/>
            <person name="Ishii H."/>
            <person name="Satoh N."/>
            <person name="Nishiyama T."/>
            <person name="Hasebe M."/>
            <person name="Maruyama T."/>
            <person name="Minagawa J."/>
            <person name="Obokata J."/>
            <person name="Shigenobu S."/>
        </authorList>
    </citation>
    <scope>NUCLEOTIDE SEQUENCE [LARGE SCALE GENOMIC DNA]</scope>
</reference>
<comment type="caution">
    <text evidence="2">The sequence shown here is derived from an EMBL/GenBank/DDBJ whole genome shotgun (WGS) entry which is preliminary data.</text>
</comment>
<evidence type="ECO:0000313" key="3">
    <source>
        <dbReference type="Proteomes" id="UP000762676"/>
    </source>
</evidence>
<evidence type="ECO:0000256" key="1">
    <source>
        <dbReference type="SAM" id="Phobius"/>
    </source>
</evidence>
<dbReference type="Proteomes" id="UP000762676">
    <property type="component" value="Unassembled WGS sequence"/>
</dbReference>
<dbReference type="EMBL" id="BMAT01005944">
    <property type="protein sequence ID" value="GFS02994.1"/>
    <property type="molecule type" value="Genomic_DNA"/>
</dbReference>
<keyword evidence="1" id="KW-1133">Transmembrane helix</keyword>
<keyword evidence="1" id="KW-0812">Transmembrane</keyword>
<feature type="transmembrane region" description="Helical" evidence="1">
    <location>
        <begin position="24"/>
        <end position="45"/>
    </location>
</feature>
<proteinExistence type="predicted"/>